<dbReference type="Gene3D" id="3.30.559.30">
    <property type="entry name" value="Nonribosomal peptide synthetase, condensation domain"/>
    <property type="match status" value="1"/>
</dbReference>
<dbReference type="GO" id="GO:0009366">
    <property type="term" value="C:enterobactin synthetase complex"/>
    <property type="evidence" value="ECO:0007669"/>
    <property type="project" value="TreeGrafter"/>
</dbReference>
<dbReference type="Gene3D" id="3.30.300.30">
    <property type="match status" value="1"/>
</dbReference>
<dbReference type="AlphaFoldDB" id="A0A7X1B9E9"/>
<organism evidence="3 4">
    <name type="scientific">Pelagicoccus albus</name>
    <dbReference type="NCBI Taxonomy" id="415222"/>
    <lineage>
        <taxon>Bacteria</taxon>
        <taxon>Pseudomonadati</taxon>
        <taxon>Verrucomicrobiota</taxon>
        <taxon>Opitutia</taxon>
        <taxon>Puniceicoccales</taxon>
        <taxon>Pelagicoccaceae</taxon>
        <taxon>Pelagicoccus</taxon>
    </lineage>
</organism>
<evidence type="ECO:0000259" key="2">
    <source>
        <dbReference type="Pfam" id="PF00668"/>
    </source>
</evidence>
<reference evidence="3 4" key="1">
    <citation type="submission" date="2020-07" db="EMBL/GenBank/DDBJ databases">
        <authorList>
            <person name="Feng X."/>
        </authorList>
    </citation>
    <scope>NUCLEOTIDE SEQUENCE [LARGE SCALE GENOMIC DNA]</scope>
    <source>
        <strain evidence="3 4">JCM23202</strain>
    </source>
</reference>
<dbReference type="Gene3D" id="3.40.50.980">
    <property type="match status" value="2"/>
</dbReference>
<dbReference type="InterPro" id="IPR001242">
    <property type="entry name" value="Condensation_dom"/>
</dbReference>
<dbReference type="Pfam" id="PF00668">
    <property type="entry name" value="Condensation"/>
    <property type="match status" value="1"/>
</dbReference>
<dbReference type="SUPFAM" id="SSF53335">
    <property type="entry name" value="S-adenosyl-L-methionine-dependent methyltransferases"/>
    <property type="match status" value="1"/>
</dbReference>
<dbReference type="GO" id="GO:0043041">
    <property type="term" value="P:amino acid activation for nonribosomal peptide biosynthetic process"/>
    <property type="evidence" value="ECO:0007669"/>
    <property type="project" value="TreeGrafter"/>
</dbReference>
<dbReference type="InterPro" id="IPR029063">
    <property type="entry name" value="SAM-dependent_MTases_sf"/>
</dbReference>
<dbReference type="InterPro" id="IPR000873">
    <property type="entry name" value="AMP-dep_synth/lig_dom"/>
</dbReference>
<dbReference type="SUPFAM" id="SSF52777">
    <property type="entry name" value="CoA-dependent acyltransferases"/>
    <property type="match status" value="2"/>
</dbReference>
<dbReference type="SUPFAM" id="SSF56801">
    <property type="entry name" value="Acetyl-CoA synthetase-like"/>
    <property type="match status" value="1"/>
</dbReference>
<dbReference type="Gene3D" id="2.30.38.10">
    <property type="entry name" value="Luciferase, Domain 3"/>
    <property type="match status" value="1"/>
</dbReference>
<dbReference type="Gene3D" id="3.40.50.150">
    <property type="entry name" value="Vaccinia Virus protein VP39"/>
    <property type="match status" value="1"/>
</dbReference>
<dbReference type="InterPro" id="IPR045851">
    <property type="entry name" value="AMP-bd_C_sf"/>
</dbReference>
<dbReference type="NCBIfam" id="TIGR01733">
    <property type="entry name" value="AA-adenyl-dom"/>
    <property type="match status" value="1"/>
</dbReference>
<feature type="domain" description="Condensation" evidence="2">
    <location>
        <begin position="54"/>
        <end position="487"/>
    </location>
</feature>
<dbReference type="GO" id="GO:0009239">
    <property type="term" value="P:enterobactin biosynthetic process"/>
    <property type="evidence" value="ECO:0007669"/>
    <property type="project" value="TreeGrafter"/>
</dbReference>
<dbReference type="InterPro" id="IPR010071">
    <property type="entry name" value="AA_adenyl_dom"/>
</dbReference>
<dbReference type="Gene3D" id="3.30.559.10">
    <property type="entry name" value="Chloramphenicol acetyltransferase-like domain"/>
    <property type="match status" value="1"/>
</dbReference>
<evidence type="ECO:0000259" key="1">
    <source>
        <dbReference type="Pfam" id="PF00501"/>
    </source>
</evidence>
<feature type="domain" description="AMP-dependent synthetase/ligase" evidence="1">
    <location>
        <begin position="511"/>
        <end position="852"/>
    </location>
</feature>
<dbReference type="InterPro" id="IPR023213">
    <property type="entry name" value="CAT-like_dom_sf"/>
</dbReference>
<dbReference type="CDD" id="cd02440">
    <property type="entry name" value="AdoMet_MTases"/>
    <property type="match status" value="1"/>
</dbReference>
<accession>A0A7X1B9E9</accession>
<protein>
    <submittedName>
        <fullName evidence="3">Amino acid adenylation domain-containing protein</fullName>
    </submittedName>
</protein>
<dbReference type="GO" id="GO:0005829">
    <property type="term" value="C:cytosol"/>
    <property type="evidence" value="ECO:0007669"/>
    <property type="project" value="TreeGrafter"/>
</dbReference>
<gene>
    <name evidence="3" type="ORF">H5P27_18150</name>
</gene>
<evidence type="ECO:0000313" key="4">
    <source>
        <dbReference type="Proteomes" id="UP000526501"/>
    </source>
</evidence>
<proteinExistence type="predicted"/>
<dbReference type="GO" id="GO:0031177">
    <property type="term" value="F:phosphopantetheine binding"/>
    <property type="evidence" value="ECO:0007669"/>
    <property type="project" value="TreeGrafter"/>
</dbReference>
<dbReference type="Pfam" id="PF00501">
    <property type="entry name" value="AMP-binding"/>
    <property type="match status" value="1"/>
</dbReference>
<dbReference type="EMBL" id="JACHVC010000013">
    <property type="protein sequence ID" value="MBC2607982.1"/>
    <property type="molecule type" value="Genomic_DNA"/>
</dbReference>
<evidence type="ECO:0000313" key="3">
    <source>
        <dbReference type="EMBL" id="MBC2607982.1"/>
    </source>
</evidence>
<dbReference type="Proteomes" id="UP000526501">
    <property type="component" value="Unassembled WGS sequence"/>
</dbReference>
<dbReference type="CDD" id="cd05930">
    <property type="entry name" value="A_NRPS"/>
    <property type="match status" value="1"/>
</dbReference>
<name>A0A7X1B9E9_9BACT</name>
<dbReference type="RefSeq" id="WP_185661841.1">
    <property type="nucleotide sequence ID" value="NZ_CAWPOO010000013.1"/>
</dbReference>
<keyword evidence="4" id="KW-1185">Reference proteome</keyword>
<dbReference type="GO" id="GO:0047527">
    <property type="term" value="F:2,3-dihydroxybenzoate-serine ligase activity"/>
    <property type="evidence" value="ECO:0007669"/>
    <property type="project" value="TreeGrafter"/>
</dbReference>
<dbReference type="PANTHER" id="PTHR45527:SF1">
    <property type="entry name" value="FATTY ACID SYNTHASE"/>
    <property type="match status" value="1"/>
</dbReference>
<dbReference type="CDD" id="cd19531">
    <property type="entry name" value="LCL_NRPS-like"/>
    <property type="match status" value="1"/>
</dbReference>
<sequence length="1236" mass="138055">MSAEQNAKPSGRDLSEAKRLLLQRRLKRKLAPQADSNSLGKRPADAPKLASIGQSRIWLLDRLDSGSASNNITSSFRIHSGLNVEALAKALEKVVSRHEILSSGYEMLEGQLTQVPARNDHKKLETFVCDSPDSSMQKAQAFGQLPIDIEKGPLYRVGLFPEPGGTFVLILTVHDIAFDKWSLLVFWKEVEAAYTHLAKGGPLNLEEPSYQFSDFAHWQRKWFTKERESKQADYWRAKLQDPPAPISLPTDHPYPATLTTAGSLEYGRIDSKTASNIKKLANENNASTFTVLILAFSLLLSKYSQNDDILVSTPVANRRKKETAKLIGFFLNTLVIRSNFAGNPIFLQALSEAKQTIAEALEHQDLPTDKIVELLKPKRVQGRHPLFQTMFVFQREDEGTPKLSLPGCEIEPIFIETKTSKFDISLFVSEQDDGFKTVVEYRTELFEAATIKRFLKHYETLLQGIAASPNLPVADLPYLSEKDVEELQTLEQGPALELTNRSTVLDFFAGRENSNTIALEGNGTSYSYAQLHTLSNRVAASLLEKGVTRGDSVALFLERSPEAIVAIYGILKAKCRYTSIDVDYPPKRVEQLFEDAAPALIICAESSSSKIPANKLTSLRIEELLANSDQAPADGKLTAPSLEDFAYTIFTSGSTGKPKGVSVTHGNLISSTQARLQYYDSLPKRFILIPSLSFDSSVASLFWTFAAGATLVVPTFEQIRDPELLSTFIAENRVDSLLAVPSLVEQLVRWNADRLTCLKNIIVAGEACSEKLVKEVQAKLPHSSLFNEYGPTEATVWATVHSFLRENTLEAVPIGKPIPGTTIRIVDSGRKRIPKGFVGEICIAGPGVTLGYDNSTELTQEKFFEDENQQRFYATGDLGSWNAAGEIVYHGRTDEQVKINGYRIEIGEIENALRNIEGVKEASVLATPSHLSPELDTRPLEELIAQTEEQDLAEAIKEVCATGRQPARTSKNNRRLKREKLEIELNFQSEQFIAPPRKAQRDWLIAQAINEIADDLEHLDKTTPQFVPGKDHKLDRDLLDITKADLESDSIMEDWQTPIMKQMAAYATESHGDILEIGFGLGVSASFIQDNKVSSHTVVEMNGPCIENHFKPWKSQYPISDIRLHHSRWQDILPKLGLFDGILFHAFPMNEEEFVEYVLNSVTFAEHAFEPMAAHLKKGGVFTYLTTEIDSISRRHQRALLKHFSEVTYRPISLNVPYDTIDTWWAQSMIAIKATK</sequence>
<comment type="caution">
    <text evidence="3">The sequence shown here is derived from an EMBL/GenBank/DDBJ whole genome shotgun (WGS) entry which is preliminary data.</text>
</comment>
<dbReference type="PANTHER" id="PTHR45527">
    <property type="entry name" value="NONRIBOSOMAL PEPTIDE SYNTHETASE"/>
    <property type="match status" value="1"/>
</dbReference>